<reference evidence="14 15" key="1">
    <citation type="journal article" date="2014" name="Int. J. Syst. Evol. Microbiol.">
        <title>Sneathiella chungangensis sp. nov., isolated from a marine sand, and emended description of the genus Sneathiella.</title>
        <authorList>
            <person name="Siamphan C."/>
            <person name="Kim H."/>
            <person name="Lee J.S."/>
            <person name="Kim W."/>
        </authorList>
    </citation>
    <scope>NUCLEOTIDE SEQUENCE [LARGE SCALE GENOMIC DNA]</scope>
    <source>
        <strain evidence="14 15">KCTC 32476</strain>
    </source>
</reference>
<protein>
    <recommendedName>
        <fullName evidence="4 12">Heme exporter protein D</fullName>
    </recommendedName>
</protein>
<dbReference type="Proteomes" id="UP000445696">
    <property type="component" value="Unassembled WGS sequence"/>
</dbReference>
<keyword evidence="6 12" id="KW-1003">Cell membrane</keyword>
<evidence type="ECO:0000313" key="14">
    <source>
        <dbReference type="EMBL" id="MZR23738.1"/>
    </source>
</evidence>
<feature type="transmembrane region" description="Helical" evidence="12">
    <location>
        <begin position="12"/>
        <end position="31"/>
    </location>
</feature>
<evidence type="ECO:0000256" key="7">
    <source>
        <dbReference type="ARBA" id="ARBA00022519"/>
    </source>
</evidence>
<keyword evidence="9 12" id="KW-0201">Cytochrome c-type biogenesis</keyword>
<accession>A0A845MIF1</accession>
<evidence type="ECO:0000256" key="3">
    <source>
        <dbReference type="ARBA" id="ARBA00008741"/>
    </source>
</evidence>
<evidence type="ECO:0000256" key="8">
    <source>
        <dbReference type="ARBA" id="ARBA00022692"/>
    </source>
</evidence>
<evidence type="ECO:0000256" key="9">
    <source>
        <dbReference type="ARBA" id="ARBA00022748"/>
    </source>
</evidence>
<comment type="function">
    <text evidence="1 12">Required for the export of heme to the periplasm for the biogenesis of c-type cytochromes.</text>
</comment>
<comment type="caution">
    <text evidence="14">The sequence shown here is derived from an EMBL/GenBank/DDBJ whole genome shotgun (WGS) entry which is preliminary data.</text>
</comment>
<gene>
    <name evidence="14" type="primary">ccmD</name>
    <name evidence="14" type="ORF">GQF03_15480</name>
</gene>
<comment type="subcellular location">
    <subcellularLocation>
        <location evidence="2 12">Cell inner membrane</location>
        <topology evidence="2 12">Single-pass membrane protein</topology>
    </subcellularLocation>
</comment>
<keyword evidence="10 12" id="KW-1133">Transmembrane helix</keyword>
<evidence type="ECO:0000313" key="15">
    <source>
        <dbReference type="Proteomes" id="UP000445696"/>
    </source>
</evidence>
<evidence type="ECO:0000256" key="2">
    <source>
        <dbReference type="ARBA" id="ARBA00004377"/>
    </source>
</evidence>
<dbReference type="RefSeq" id="WP_161340177.1">
    <property type="nucleotide sequence ID" value="NZ_JBHSDG010000003.1"/>
</dbReference>
<dbReference type="OrthoDB" id="9815607at2"/>
<keyword evidence="5 12" id="KW-0813">Transport</keyword>
<feature type="compositionally biased region" description="Basic and acidic residues" evidence="13">
    <location>
        <begin position="47"/>
        <end position="58"/>
    </location>
</feature>
<proteinExistence type="inferred from homology"/>
<comment type="similarity">
    <text evidence="3 12">Belongs to the CcmD/CycX/HelD family.</text>
</comment>
<name>A0A845MIF1_9PROT</name>
<dbReference type="GO" id="GO:0017004">
    <property type="term" value="P:cytochrome complex assembly"/>
    <property type="evidence" value="ECO:0007669"/>
    <property type="project" value="UniProtKB-KW"/>
</dbReference>
<organism evidence="14 15">
    <name type="scientific">Sneathiella chungangensis</name>
    <dbReference type="NCBI Taxonomy" id="1418234"/>
    <lineage>
        <taxon>Bacteria</taxon>
        <taxon>Pseudomonadati</taxon>
        <taxon>Pseudomonadota</taxon>
        <taxon>Alphaproteobacteria</taxon>
        <taxon>Sneathiellales</taxon>
        <taxon>Sneathiellaceae</taxon>
        <taxon>Sneathiella</taxon>
    </lineage>
</organism>
<evidence type="ECO:0000256" key="1">
    <source>
        <dbReference type="ARBA" id="ARBA00002442"/>
    </source>
</evidence>
<dbReference type="GO" id="GO:0015886">
    <property type="term" value="P:heme transport"/>
    <property type="evidence" value="ECO:0007669"/>
    <property type="project" value="InterPro"/>
</dbReference>
<dbReference type="Pfam" id="PF04995">
    <property type="entry name" value="CcmD"/>
    <property type="match status" value="1"/>
</dbReference>
<evidence type="ECO:0000256" key="11">
    <source>
        <dbReference type="ARBA" id="ARBA00023136"/>
    </source>
</evidence>
<sequence length="68" mass="7819">MATFFDMGGYGLFIWPCFVISAIVLLALYFLSRQRLKRVERELSVMESRRGERRREGGISEPAGETMS</sequence>
<evidence type="ECO:0000256" key="10">
    <source>
        <dbReference type="ARBA" id="ARBA00022989"/>
    </source>
</evidence>
<evidence type="ECO:0000256" key="4">
    <source>
        <dbReference type="ARBA" id="ARBA00016461"/>
    </source>
</evidence>
<dbReference type="AlphaFoldDB" id="A0A845MIF1"/>
<evidence type="ECO:0000256" key="6">
    <source>
        <dbReference type="ARBA" id="ARBA00022475"/>
    </source>
</evidence>
<dbReference type="GO" id="GO:0005886">
    <property type="term" value="C:plasma membrane"/>
    <property type="evidence" value="ECO:0007669"/>
    <property type="project" value="UniProtKB-SubCell"/>
</dbReference>
<feature type="region of interest" description="Disordered" evidence="13">
    <location>
        <begin position="47"/>
        <end position="68"/>
    </location>
</feature>
<keyword evidence="8 12" id="KW-0812">Transmembrane</keyword>
<evidence type="ECO:0000256" key="5">
    <source>
        <dbReference type="ARBA" id="ARBA00022448"/>
    </source>
</evidence>
<dbReference type="EMBL" id="WTVA01000015">
    <property type="protein sequence ID" value="MZR23738.1"/>
    <property type="molecule type" value="Genomic_DNA"/>
</dbReference>
<keyword evidence="15" id="KW-1185">Reference proteome</keyword>
<keyword evidence="11 12" id="KW-0472">Membrane</keyword>
<evidence type="ECO:0000256" key="13">
    <source>
        <dbReference type="SAM" id="MobiDB-lite"/>
    </source>
</evidence>
<dbReference type="NCBIfam" id="TIGR03141">
    <property type="entry name" value="cytochro_ccmD"/>
    <property type="match status" value="1"/>
</dbReference>
<dbReference type="InterPro" id="IPR007078">
    <property type="entry name" value="Haem_export_protD_CcmD"/>
</dbReference>
<evidence type="ECO:0000256" key="12">
    <source>
        <dbReference type="RuleBase" id="RU363101"/>
    </source>
</evidence>
<keyword evidence="7 12" id="KW-0997">Cell inner membrane</keyword>